<gene>
    <name evidence="5" type="ORF">ABL78_2242</name>
</gene>
<comment type="subcellular location">
    <subcellularLocation>
        <location evidence="1">Cytoplasm</location>
    </subcellularLocation>
</comment>
<dbReference type="Proteomes" id="UP000038009">
    <property type="component" value="Unassembled WGS sequence"/>
</dbReference>
<dbReference type="InterPro" id="IPR016024">
    <property type="entry name" value="ARM-type_fold"/>
</dbReference>
<protein>
    <recommendedName>
        <fullName evidence="7">Importin N-terminal domain-containing protein</fullName>
    </recommendedName>
</protein>
<evidence type="ECO:0000313" key="6">
    <source>
        <dbReference type="Proteomes" id="UP000038009"/>
    </source>
</evidence>
<evidence type="ECO:0008006" key="7">
    <source>
        <dbReference type="Google" id="ProtNLM"/>
    </source>
</evidence>
<feature type="compositionally biased region" description="Low complexity" evidence="4">
    <location>
        <begin position="1227"/>
        <end position="1240"/>
    </location>
</feature>
<keyword evidence="6" id="KW-1185">Reference proteome</keyword>
<evidence type="ECO:0000256" key="3">
    <source>
        <dbReference type="ARBA" id="ARBA00022927"/>
    </source>
</evidence>
<keyword evidence="2" id="KW-0963">Cytoplasm</keyword>
<dbReference type="PANTHER" id="PTHR10997">
    <property type="entry name" value="IMPORTIN-7, 8, 11"/>
    <property type="match status" value="1"/>
</dbReference>
<dbReference type="PANTHER" id="PTHR10997:SF18">
    <property type="entry name" value="D-IMPORTIN 7_RANBP7"/>
    <property type="match status" value="1"/>
</dbReference>
<dbReference type="Gene3D" id="1.25.10.10">
    <property type="entry name" value="Leucine-rich Repeat Variant"/>
    <property type="match status" value="1"/>
</dbReference>
<dbReference type="EMBL" id="LJSK01000044">
    <property type="protein sequence ID" value="KPI88638.1"/>
    <property type="molecule type" value="Genomic_DNA"/>
</dbReference>
<reference evidence="5 6" key="1">
    <citation type="journal article" date="2015" name="PLoS Pathog.">
        <title>Leptomonas seymouri: Adaptations to the Dixenous Life Cycle Analyzed by Genome Sequencing, Transcriptome Profiling and Co-infection with Leishmania donovani.</title>
        <authorList>
            <person name="Kraeva N."/>
            <person name="Butenko A."/>
            <person name="Hlavacova J."/>
            <person name="Kostygov A."/>
            <person name="Myskova J."/>
            <person name="Grybchuk D."/>
            <person name="Lestinova T."/>
            <person name="Votypka J."/>
            <person name="Volf P."/>
            <person name="Opperdoes F."/>
            <person name="Flegontov P."/>
            <person name="Lukes J."/>
            <person name="Yurchenko V."/>
        </authorList>
    </citation>
    <scope>NUCLEOTIDE SEQUENCE [LARGE SCALE GENOMIC DNA]</scope>
    <source>
        <strain evidence="5 6">ATCC 30220</strain>
    </source>
</reference>
<evidence type="ECO:0000256" key="2">
    <source>
        <dbReference type="ARBA" id="ARBA00022490"/>
    </source>
</evidence>
<dbReference type="InterPro" id="IPR011989">
    <property type="entry name" value="ARM-like"/>
</dbReference>
<feature type="region of interest" description="Disordered" evidence="4">
    <location>
        <begin position="1138"/>
        <end position="1264"/>
    </location>
</feature>
<keyword evidence="3" id="KW-0813">Transport</keyword>
<organism evidence="5 6">
    <name type="scientific">Leptomonas seymouri</name>
    <dbReference type="NCBI Taxonomy" id="5684"/>
    <lineage>
        <taxon>Eukaryota</taxon>
        <taxon>Discoba</taxon>
        <taxon>Euglenozoa</taxon>
        <taxon>Kinetoplastea</taxon>
        <taxon>Metakinetoplastina</taxon>
        <taxon>Trypanosomatida</taxon>
        <taxon>Trypanosomatidae</taxon>
        <taxon>Leishmaniinae</taxon>
        <taxon>Leptomonas</taxon>
    </lineage>
</organism>
<proteinExistence type="predicted"/>
<evidence type="ECO:0000256" key="4">
    <source>
        <dbReference type="SAM" id="MobiDB-lite"/>
    </source>
</evidence>
<comment type="caution">
    <text evidence="5">The sequence shown here is derived from an EMBL/GenBank/DDBJ whole genome shotgun (WGS) entry which is preliminary data.</text>
</comment>
<dbReference type="SUPFAM" id="SSF48371">
    <property type="entry name" value="ARM repeat"/>
    <property type="match status" value="1"/>
</dbReference>
<dbReference type="OrthoDB" id="760868at2759"/>
<feature type="compositionally biased region" description="Acidic residues" evidence="4">
    <location>
        <begin position="1154"/>
        <end position="1204"/>
    </location>
</feature>
<accession>A0A0N1HZI2</accession>
<dbReference type="GO" id="GO:0005635">
    <property type="term" value="C:nuclear envelope"/>
    <property type="evidence" value="ECO:0007669"/>
    <property type="project" value="TreeGrafter"/>
</dbReference>
<name>A0A0N1HZI2_LEPSE</name>
<dbReference type="GO" id="GO:0006606">
    <property type="term" value="P:protein import into nucleus"/>
    <property type="evidence" value="ECO:0007669"/>
    <property type="project" value="TreeGrafter"/>
</dbReference>
<evidence type="ECO:0000313" key="5">
    <source>
        <dbReference type="EMBL" id="KPI88638.1"/>
    </source>
</evidence>
<dbReference type="OMA" id="PKSCERR"/>
<feature type="compositionally biased region" description="Basic and acidic residues" evidence="4">
    <location>
        <begin position="1144"/>
        <end position="1153"/>
    </location>
</feature>
<feature type="compositionally biased region" description="Acidic residues" evidence="4">
    <location>
        <begin position="1244"/>
        <end position="1261"/>
    </location>
</feature>
<evidence type="ECO:0000256" key="1">
    <source>
        <dbReference type="ARBA" id="ARBA00004496"/>
    </source>
</evidence>
<sequence length="1334" mass="146093">MNSNAVGSQSRSIPDSLFQIFSATLSPDKTTRQSAEETLAQIAEGDPHFVLHLLEHACQSPAVCEHNFQTNCVATSSVLHAGAIRFRNEVGRSDWNRNPHCSEDDRARVRELIVPLQCQPHVSEAVRRQLLAATVEIINVDYPARWPQLLPQLTSLIEQSMSTLRGLYETNTSHTRELNDDIIVLMLSQLRGCLGVLRGCCKLYEDPLKVDAEAADAFADQLAPSLVGLMEFLTKRWQGELTELAEHGVSATSSGAAIAAPFRFSSEIEGLGHCMRLTLKCIFSLFASRWPACLCEVTVLDYLYDTCVVKPIQVFQQIVLPVSQGRLEQALHHPGETGMTTSQLRGDHFEAFQQSPTFKLLKWVLSVAYKLTQEFASPKSCERRCREVAKYFSAQYLLPTVEAALSLVRWHAMPLLTLTSKAYILALEVLTVAVDHKSAYVRVLHPHAEELMTTLLFPRLAFTAEDEELWDDNPEEYVRKQTNPAGDLYSAKVVSTSLLMSLAVGAKKFHDKELFPSLVSFLLNQLRAYVETAAQASGNAADLYTPVNEAARRVDAALYCLYQFKKLLLAMHFGDDKLEYVLTTFTVPVVQYRLGFLRARAVLVLSTFAPSMKWSSPQAYQQALQPVLGLLNDPEAPVRVQACVCFSRLVCHPYARDIINSCIAELIQHYFNVMRMMDNEAVVRTLRKTISFYKDTLSQWALELTEMLVNHFAVVLERVRSKYNAVESMDTSTGGGKETETFLDDDGFADVLMAADELLETLTTLVKALPESTTTLAARQAAAMAARAMDPGSFTAPLPSTALPTLTPEASQQDIFVQIQLRVAPMLFVILSHQGGSSYGFMDPALSLLTTLIARSPAVAPPMWKVLWCLYHLIVRGGAVDYIQQLLPPTDNFVSVEPASFLYGSLAELALEPLPSIVPAEDAAKTPAQLVFGMCAAVLTSTSLREREVAAVPRMFDALLQNAWAAKQSSGAAAACAAIASPPSAALVQYIARQALTTAGTRTHQCSTFRVLLANNIFSCFIADASITLAVLEELHVTRAFFEQYVLLLAQDVTVDGGDEPLLGLLRSYDCSLFVYALVSCLRCLAAGAAGGAAATAELQASLEGIVQCGALERLAEAELVRINAELQVHRRRIAKLSGGRGAGGKEKLSARGDDDDVDEEEDEGEWDSEGSSEEENDSWLNDGDDDDDDGDDDFDEEEDDDADLAGGNSDAGVTGLSGDSRLKGMLRQAQALRQQQQKKGGADDDFDDVEEDNLLDDEDFSSPLDGVNAWAALVQEVERADGGVAAGSVVGLLRSPACQVQATAIVQVRDATRELQAARLAHHELLTQSRLQR</sequence>
<dbReference type="GO" id="GO:0005829">
    <property type="term" value="C:cytosol"/>
    <property type="evidence" value="ECO:0007669"/>
    <property type="project" value="TreeGrafter"/>
</dbReference>
<dbReference type="VEuPathDB" id="TriTrypDB:Lsey_0044_0090"/>
<keyword evidence="3" id="KW-0653">Protein transport</keyword>